<accession>A0A8S5NK40</accession>
<organism evidence="1">
    <name type="scientific">Siphoviridae sp. ctK0l2</name>
    <dbReference type="NCBI Taxonomy" id="2826243"/>
    <lineage>
        <taxon>Viruses</taxon>
        <taxon>Duplodnaviria</taxon>
        <taxon>Heunggongvirae</taxon>
        <taxon>Uroviricota</taxon>
        <taxon>Caudoviricetes</taxon>
    </lineage>
</organism>
<protein>
    <recommendedName>
        <fullName evidence="2">DUF1642 domain-containing protein</fullName>
    </recommendedName>
</protein>
<dbReference type="EMBL" id="BK015181">
    <property type="protein sequence ID" value="DAD94719.1"/>
    <property type="molecule type" value="Genomic_DNA"/>
</dbReference>
<name>A0A8S5NK40_9CAUD</name>
<dbReference type="Pfam" id="PF07852">
    <property type="entry name" value="DUF1642"/>
    <property type="match status" value="1"/>
</dbReference>
<dbReference type="InterPro" id="IPR012865">
    <property type="entry name" value="DUF1642"/>
</dbReference>
<evidence type="ECO:0000313" key="1">
    <source>
        <dbReference type="EMBL" id="DAD94719.1"/>
    </source>
</evidence>
<reference evidence="1" key="1">
    <citation type="journal article" date="2021" name="Proc. Natl. Acad. Sci. U.S.A.">
        <title>A Catalog of Tens of Thousands of Viruses from Human Metagenomes Reveals Hidden Associations with Chronic Diseases.</title>
        <authorList>
            <person name="Tisza M.J."/>
            <person name="Buck C.B."/>
        </authorList>
    </citation>
    <scope>NUCLEOTIDE SEQUENCE</scope>
    <source>
        <strain evidence="1">CtK0l2</strain>
    </source>
</reference>
<evidence type="ECO:0008006" key="2">
    <source>
        <dbReference type="Google" id="ProtNLM"/>
    </source>
</evidence>
<sequence>MTEKQVVPKYMADWLKFCKDNGFKLLEGMSPYASAMEEYLDDFEGDIQKVLKWIRDNTDEFAKAWLNGYEAEKPTKYSVQIKGVKYTYSYLKYSSKHNYWYFSDATVGTTFSIYHTKEDLEKSGFGWVFSCDGVEVKEL</sequence>
<proteinExistence type="predicted"/>